<dbReference type="Proteomes" id="UP000192596">
    <property type="component" value="Unassembled WGS sequence"/>
</dbReference>
<proteinExistence type="predicted"/>
<dbReference type="Gene3D" id="3.40.50.150">
    <property type="entry name" value="Vaccinia Virus protein VP39"/>
    <property type="match status" value="1"/>
</dbReference>
<comment type="caution">
    <text evidence="2">The sequence shown here is derived from an EMBL/GenBank/DDBJ whole genome shotgun (WGS) entry which is preliminary data.</text>
</comment>
<accession>A0A1V8SYN4</accession>
<keyword evidence="3" id="KW-1185">Reference proteome</keyword>
<protein>
    <recommendedName>
        <fullName evidence="1">Methyltransferase type 11 domain-containing protein</fullName>
    </recommendedName>
</protein>
<reference evidence="3" key="1">
    <citation type="submission" date="2017-03" db="EMBL/GenBank/DDBJ databases">
        <title>Genomes of endolithic fungi from Antarctica.</title>
        <authorList>
            <person name="Coleine C."/>
            <person name="Masonjones S."/>
            <person name="Stajich J.E."/>
        </authorList>
    </citation>
    <scope>NUCLEOTIDE SEQUENCE [LARGE SCALE GENOMIC DNA]</scope>
    <source>
        <strain evidence="3">CCFEE 5527</strain>
    </source>
</reference>
<evidence type="ECO:0000313" key="2">
    <source>
        <dbReference type="EMBL" id="OQO04170.1"/>
    </source>
</evidence>
<dbReference type="Pfam" id="PF08241">
    <property type="entry name" value="Methyltransf_11"/>
    <property type="match status" value="1"/>
</dbReference>
<evidence type="ECO:0000313" key="3">
    <source>
        <dbReference type="Proteomes" id="UP000192596"/>
    </source>
</evidence>
<dbReference type="OrthoDB" id="2013972at2759"/>
<evidence type="ECO:0000259" key="1">
    <source>
        <dbReference type="Pfam" id="PF08241"/>
    </source>
</evidence>
<dbReference type="InterPro" id="IPR029063">
    <property type="entry name" value="SAM-dependent_MTases_sf"/>
</dbReference>
<dbReference type="STRING" id="1507870.A0A1V8SYN4"/>
<dbReference type="AlphaFoldDB" id="A0A1V8SYN4"/>
<dbReference type="EMBL" id="NAJO01000022">
    <property type="protein sequence ID" value="OQO04170.1"/>
    <property type="molecule type" value="Genomic_DNA"/>
</dbReference>
<dbReference type="GO" id="GO:0008757">
    <property type="term" value="F:S-adenosylmethionine-dependent methyltransferase activity"/>
    <property type="evidence" value="ECO:0007669"/>
    <property type="project" value="InterPro"/>
</dbReference>
<organism evidence="2 3">
    <name type="scientific">Cryoendolithus antarcticus</name>
    <dbReference type="NCBI Taxonomy" id="1507870"/>
    <lineage>
        <taxon>Eukaryota</taxon>
        <taxon>Fungi</taxon>
        <taxon>Dikarya</taxon>
        <taxon>Ascomycota</taxon>
        <taxon>Pezizomycotina</taxon>
        <taxon>Dothideomycetes</taxon>
        <taxon>Dothideomycetidae</taxon>
        <taxon>Cladosporiales</taxon>
        <taxon>Cladosporiaceae</taxon>
        <taxon>Cryoendolithus</taxon>
    </lineage>
</organism>
<feature type="domain" description="Methyltransferase type 11" evidence="1">
    <location>
        <begin position="55"/>
        <end position="163"/>
    </location>
</feature>
<dbReference type="InParanoid" id="A0A1V8SYN4"/>
<sequence length="289" mass="31246">MSTTAPKLQDTKGSDWDAIARNYKRFSTGPSTQATKSLLASVNAFLPFSHATGILDNGCGPGPIISAIIEGHGADIPDSTTLLAADFSQGMVDEVNATKARGIEAGNETWKRVETKVLNAMDMEGVPDGSQSHVTAGWVYFMTPDPRKCLSETLRILKPGGVLGCTSWKGSQWLDAMNVFGEFKPDVTMPKMPEAWGSVEGVRTELEEAGFEDVLSEEVTVEMPFEDVGVLTKMLLYEMPMMKAMTKDLSEVEKEKLEQMIAAKVKESSAEHPGKLLGVALVGLGRKKA</sequence>
<dbReference type="CDD" id="cd02440">
    <property type="entry name" value="AdoMet_MTases"/>
    <property type="match status" value="1"/>
</dbReference>
<dbReference type="SUPFAM" id="SSF53335">
    <property type="entry name" value="S-adenosyl-L-methionine-dependent methyltransferases"/>
    <property type="match status" value="1"/>
</dbReference>
<name>A0A1V8SYN4_9PEZI</name>
<dbReference type="InterPro" id="IPR013216">
    <property type="entry name" value="Methyltransf_11"/>
</dbReference>
<gene>
    <name evidence="2" type="ORF">B0A48_10780</name>
</gene>